<evidence type="ECO:0000256" key="1">
    <source>
        <dbReference type="ARBA" id="ARBA00023125"/>
    </source>
</evidence>
<evidence type="ECO:0000313" key="5">
    <source>
        <dbReference type="EMBL" id="SHG89850.1"/>
    </source>
</evidence>
<dbReference type="GO" id="GO:0006260">
    <property type="term" value="P:DNA replication"/>
    <property type="evidence" value="ECO:0007669"/>
    <property type="project" value="InterPro"/>
</dbReference>
<name>A0A1M5NJX8_STRHI</name>
<feature type="region of interest" description="Disordered" evidence="4">
    <location>
        <begin position="122"/>
        <end position="159"/>
    </location>
</feature>
<dbReference type="InterPro" id="IPR012340">
    <property type="entry name" value="NA-bd_OB-fold"/>
</dbReference>
<evidence type="ECO:0000256" key="3">
    <source>
        <dbReference type="RuleBase" id="RU000524"/>
    </source>
</evidence>
<dbReference type="SUPFAM" id="SSF50249">
    <property type="entry name" value="Nucleic acid-binding proteins"/>
    <property type="match status" value="1"/>
</dbReference>
<dbReference type="NCBIfam" id="TIGR00621">
    <property type="entry name" value="ssb"/>
    <property type="match status" value="1"/>
</dbReference>
<evidence type="ECO:0000256" key="4">
    <source>
        <dbReference type="SAM" id="MobiDB-lite"/>
    </source>
</evidence>
<dbReference type="InterPro" id="IPR000424">
    <property type="entry name" value="Primosome_PriB/ssb"/>
</dbReference>
<dbReference type="EMBL" id="FQVN01000016">
    <property type="protein sequence ID" value="SHG89850.1"/>
    <property type="molecule type" value="Genomic_DNA"/>
</dbReference>
<dbReference type="Pfam" id="PF00436">
    <property type="entry name" value="SSB"/>
    <property type="match status" value="1"/>
</dbReference>
<organism evidence="5 6">
    <name type="scientific">Streptoalloteichus hindustanus</name>
    <dbReference type="NCBI Taxonomy" id="2017"/>
    <lineage>
        <taxon>Bacteria</taxon>
        <taxon>Bacillati</taxon>
        <taxon>Actinomycetota</taxon>
        <taxon>Actinomycetes</taxon>
        <taxon>Pseudonocardiales</taxon>
        <taxon>Pseudonocardiaceae</taxon>
        <taxon>Streptoalloteichus</taxon>
    </lineage>
</organism>
<dbReference type="AlphaFoldDB" id="A0A1M5NJX8"/>
<keyword evidence="1 2" id="KW-0238">DNA-binding</keyword>
<dbReference type="PANTHER" id="PTHR10302">
    <property type="entry name" value="SINGLE-STRANDED DNA-BINDING PROTEIN"/>
    <property type="match status" value="1"/>
</dbReference>
<dbReference type="GO" id="GO:0003697">
    <property type="term" value="F:single-stranded DNA binding"/>
    <property type="evidence" value="ECO:0007669"/>
    <property type="project" value="InterPro"/>
</dbReference>
<sequence>MYETHVTVVGKVLSEPRQWRTRDGAAVVRFRLGATERKFSRTTGDWTNGDQLYLDVSCWRRLAEGAASTLDKGDPVVVTGRLFTSHYEIDGQTRYRTELEAVAIGLDVGRCAVIPVRRRAGPVAEVSGASDDAKPVESATPAAVPPPEEEKVAQLAAVR</sequence>
<dbReference type="PANTHER" id="PTHR10302:SF27">
    <property type="entry name" value="SINGLE-STRANDED DNA-BINDING PROTEIN"/>
    <property type="match status" value="1"/>
</dbReference>
<dbReference type="GO" id="GO:0009295">
    <property type="term" value="C:nucleoid"/>
    <property type="evidence" value="ECO:0007669"/>
    <property type="project" value="TreeGrafter"/>
</dbReference>
<dbReference type="Proteomes" id="UP000184501">
    <property type="component" value="Unassembled WGS sequence"/>
</dbReference>
<evidence type="ECO:0000313" key="6">
    <source>
        <dbReference type="Proteomes" id="UP000184501"/>
    </source>
</evidence>
<dbReference type="OrthoDB" id="9809878at2"/>
<dbReference type="STRING" id="2017.SAMN05444320_11617"/>
<dbReference type="CDD" id="cd04496">
    <property type="entry name" value="SSB_OBF"/>
    <property type="match status" value="1"/>
</dbReference>
<evidence type="ECO:0000256" key="2">
    <source>
        <dbReference type="PROSITE-ProRule" id="PRU00252"/>
    </source>
</evidence>
<accession>A0A1M5NJX8</accession>
<dbReference type="InterPro" id="IPR011344">
    <property type="entry name" value="ssDNA-bd"/>
</dbReference>
<dbReference type="Gene3D" id="2.40.50.140">
    <property type="entry name" value="Nucleic acid-binding proteins"/>
    <property type="match status" value="1"/>
</dbReference>
<protein>
    <recommendedName>
        <fullName evidence="3">Single-stranded DNA-binding protein</fullName>
    </recommendedName>
</protein>
<dbReference type="RefSeq" id="WP_073489667.1">
    <property type="nucleotide sequence ID" value="NZ_FQVN01000016.1"/>
</dbReference>
<dbReference type="PROSITE" id="PS50935">
    <property type="entry name" value="SSB"/>
    <property type="match status" value="1"/>
</dbReference>
<keyword evidence="6" id="KW-1185">Reference proteome</keyword>
<reference evidence="5 6" key="1">
    <citation type="submission" date="2016-11" db="EMBL/GenBank/DDBJ databases">
        <authorList>
            <person name="Jaros S."/>
            <person name="Januszkiewicz K."/>
            <person name="Wedrychowicz H."/>
        </authorList>
    </citation>
    <scope>NUCLEOTIDE SEQUENCE [LARGE SCALE GENOMIC DNA]</scope>
    <source>
        <strain evidence="5 6">DSM 44523</strain>
    </source>
</reference>
<proteinExistence type="predicted"/>
<gene>
    <name evidence="5" type="ORF">SAMN05444320_11617</name>
</gene>